<evidence type="ECO:0000256" key="2">
    <source>
        <dbReference type="SAM" id="Phobius"/>
    </source>
</evidence>
<feature type="region of interest" description="Disordered" evidence="1">
    <location>
        <begin position="91"/>
        <end position="162"/>
    </location>
</feature>
<evidence type="ECO:0000313" key="4">
    <source>
        <dbReference type="Proteomes" id="UP000265515"/>
    </source>
</evidence>
<keyword evidence="2" id="KW-0472">Membrane</keyword>
<dbReference type="AlphaFoldDB" id="A0A388KUM9"/>
<keyword evidence="2" id="KW-1133">Transmembrane helix</keyword>
<gene>
    <name evidence="3" type="ORF">CBR_g17043</name>
</gene>
<dbReference type="EMBL" id="BFEA01000188">
    <property type="protein sequence ID" value="GBG73702.1"/>
    <property type="molecule type" value="Genomic_DNA"/>
</dbReference>
<feature type="transmembrane region" description="Helical" evidence="2">
    <location>
        <begin position="249"/>
        <end position="268"/>
    </location>
</feature>
<organism evidence="3 4">
    <name type="scientific">Chara braunii</name>
    <name type="common">Braun's stonewort</name>
    <dbReference type="NCBI Taxonomy" id="69332"/>
    <lineage>
        <taxon>Eukaryota</taxon>
        <taxon>Viridiplantae</taxon>
        <taxon>Streptophyta</taxon>
        <taxon>Charophyceae</taxon>
        <taxon>Charales</taxon>
        <taxon>Characeae</taxon>
        <taxon>Chara</taxon>
    </lineage>
</organism>
<evidence type="ECO:0000313" key="3">
    <source>
        <dbReference type="EMBL" id="GBG73702.1"/>
    </source>
</evidence>
<feature type="transmembrane region" description="Helical" evidence="2">
    <location>
        <begin position="300"/>
        <end position="324"/>
    </location>
</feature>
<keyword evidence="2" id="KW-0812">Transmembrane</keyword>
<accession>A0A388KUM9</accession>
<proteinExistence type="predicted"/>
<comment type="caution">
    <text evidence="3">The sequence shown here is derived from an EMBL/GenBank/DDBJ whole genome shotgun (WGS) entry which is preliminary data.</text>
</comment>
<dbReference type="Gramene" id="GBG73702">
    <property type="protein sequence ID" value="GBG73702"/>
    <property type="gene ID" value="CBR_g17043"/>
</dbReference>
<name>A0A388KUM9_CHABU</name>
<evidence type="ECO:0000256" key="1">
    <source>
        <dbReference type="SAM" id="MobiDB-lite"/>
    </source>
</evidence>
<feature type="compositionally biased region" description="Pro residues" evidence="1">
    <location>
        <begin position="121"/>
        <end position="131"/>
    </location>
</feature>
<feature type="transmembrane region" description="Helical" evidence="2">
    <location>
        <begin position="174"/>
        <end position="196"/>
    </location>
</feature>
<dbReference type="Proteomes" id="UP000265515">
    <property type="component" value="Unassembled WGS sequence"/>
</dbReference>
<protein>
    <submittedName>
        <fullName evidence="3">Uncharacterized protein</fullName>
    </submittedName>
</protein>
<dbReference type="SUPFAM" id="SSF81995">
    <property type="entry name" value="beta-sandwich domain of Sec23/24"/>
    <property type="match status" value="1"/>
</dbReference>
<sequence>MAAPGSEPQANVPVNDWAETQEPSIIVSLDSARNVSARTGGRSIDICPPTADLGSRQTIPWGDSIAGHSIASDSGPAATTAIVQYDAGMAAPPPSSQPRLLGQVPNYGNYPPQQFPRAQGPFPPTQGPFPPAQAQFPPSQAPFPGAPPAPYPTGGGVHAPVPSKSTQTTPLWESLLNIVCFAVVLLLTIIVVALLGGGKEEESYFDTFKVYQGATFLLSMSVIVWPFVIAMLVFDIISAAQKSSFYHSNTYILVPITTIYVVLSYMYFGATCAALRGVHDFRSIFSEAYPFAKELRSTQMFLGASILGLFACVVFMLPLPLLVIRSVDKLI</sequence>
<keyword evidence="4" id="KW-1185">Reference proteome</keyword>
<reference evidence="3 4" key="1">
    <citation type="journal article" date="2018" name="Cell">
        <title>The Chara Genome: Secondary Complexity and Implications for Plant Terrestrialization.</title>
        <authorList>
            <person name="Nishiyama T."/>
            <person name="Sakayama H."/>
            <person name="Vries J.D."/>
            <person name="Buschmann H."/>
            <person name="Saint-Marcoux D."/>
            <person name="Ullrich K.K."/>
            <person name="Haas F.B."/>
            <person name="Vanderstraeten L."/>
            <person name="Becker D."/>
            <person name="Lang D."/>
            <person name="Vosolsobe S."/>
            <person name="Rombauts S."/>
            <person name="Wilhelmsson P.K.I."/>
            <person name="Janitza P."/>
            <person name="Kern R."/>
            <person name="Heyl A."/>
            <person name="Rumpler F."/>
            <person name="Villalobos L.I.A.C."/>
            <person name="Clay J.M."/>
            <person name="Skokan R."/>
            <person name="Toyoda A."/>
            <person name="Suzuki Y."/>
            <person name="Kagoshima H."/>
            <person name="Schijlen E."/>
            <person name="Tajeshwar N."/>
            <person name="Catarino B."/>
            <person name="Hetherington A.J."/>
            <person name="Saltykova A."/>
            <person name="Bonnot C."/>
            <person name="Breuninger H."/>
            <person name="Symeonidi A."/>
            <person name="Radhakrishnan G.V."/>
            <person name="Van Nieuwerburgh F."/>
            <person name="Deforce D."/>
            <person name="Chang C."/>
            <person name="Karol K.G."/>
            <person name="Hedrich R."/>
            <person name="Ulvskov P."/>
            <person name="Glockner G."/>
            <person name="Delwiche C.F."/>
            <person name="Petrasek J."/>
            <person name="Van de Peer Y."/>
            <person name="Friml J."/>
            <person name="Beilby M."/>
            <person name="Dolan L."/>
            <person name="Kohara Y."/>
            <person name="Sugano S."/>
            <person name="Fujiyama A."/>
            <person name="Delaux P.-M."/>
            <person name="Quint M."/>
            <person name="TheiBen G."/>
            <person name="Hagemann M."/>
            <person name="Harholt J."/>
            <person name="Dunand C."/>
            <person name="Zachgo S."/>
            <person name="Langdale J."/>
            <person name="Maumus F."/>
            <person name="Straeten D.V.D."/>
            <person name="Gould S.B."/>
            <person name="Rensing S.A."/>
        </authorList>
    </citation>
    <scope>NUCLEOTIDE SEQUENCE [LARGE SCALE GENOMIC DNA]</scope>
    <source>
        <strain evidence="3 4">S276</strain>
    </source>
</reference>
<feature type="compositionally biased region" description="Pro residues" evidence="1">
    <location>
        <begin position="139"/>
        <end position="151"/>
    </location>
</feature>
<feature type="transmembrane region" description="Helical" evidence="2">
    <location>
        <begin position="216"/>
        <end position="237"/>
    </location>
</feature>